<protein>
    <submittedName>
        <fullName evidence="1">Uncharacterized protein</fullName>
    </submittedName>
</protein>
<evidence type="ECO:0000313" key="2">
    <source>
        <dbReference type="Proteomes" id="UP000770717"/>
    </source>
</evidence>
<name>A0A8J6EA56_ELECQ</name>
<organism evidence="1 2">
    <name type="scientific">Eleutherodactylus coqui</name>
    <name type="common">Puerto Rican coqui</name>
    <dbReference type="NCBI Taxonomy" id="57060"/>
    <lineage>
        <taxon>Eukaryota</taxon>
        <taxon>Metazoa</taxon>
        <taxon>Chordata</taxon>
        <taxon>Craniata</taxon>
        <taxon>Vertebrata</taxon>
        <taxon>Euteleostomi</taxon>
        <taxon>Amphibia</taxon>
        <taxon>Batrachia</taxon>
        <taxon>Anura</taxon>
        <taxon>Neobatrachia</taxon>
        <taxon>Hyloidea</taxon>
        <taxon>Eleutherodactylidae</taxon>
        <taxon>Eleutherodactylinae</taxon>
        <taxon>Eleutherodactylus</taxon>
        <taxon>Eleutherodactylus</taxon>
    </lineage>
</organism>
<dbReference type="EMBL" id="WNTK01005506">
    <property type="protein sequence ID" value="KAG9463913.1"/>
    <property type="molecule type" value="Genomic_DNA"/>
</dbReference>
<keyword evidence="2" id="KW-1185">Reference proteome</keyword>
<sequence length="73" mass="7857">MAFPVGVFIKQCNTKSASGIVGFQASCVWEPGFYADTMSLGQVCSESSCVPFLADMGDVPHIRCCYTPQNATR</sequence>
<accession>A0A8J6EA56</accession>
<proteinExistence type="predicted"/>
<gene>
    <name evidence="1" type="ORF">GDO78_020802</name>
</gene>
<comment type="caution">
    <text evidence="1">The sequence shown here is derived from an EMBL/GenBank/DDBJ whole genome shotgun (WGS) entry which is preliminary data.</text>
</comment>
<evidence type="ECO:0000313" key="1">
    <source>
        <dbReference type="EMBL" id="KAG9463913.1"/>
    </source>
</evidence>
<dbReference type="Proteomes" id="UP000770717">
    <property type="component" value="Unassembled WGS sequence"/>
</dbReference>
<dbReference type="AlphaFoldDB" id="A0A8J6EA56"/>
<reference evidence="1" key="1">
    <citation type="thesis" date="2020" institute="ProQuest LLC" country="789 East Eisenhower Parkway, Ann Arbor, MI, USA">
        <title>Comparative Genomics and Chromosome Evolution.</title>
        <authorList>
            <person name="Mudd A.B."/>
        </authorList>
    </citation>
    <scope>NUCLEOTIDE SEQUENCE</scope>
    <source>
        <strain evidence="1">HN-11 Male</strain>
        <tissue evidence="1">Kidney and liver</tissue>
    </source>
</reference>